<dbReference type="EMBL" id="KV460237">
    <property type="protein sequence ID" value="OBT95199.1"/>
    <property type="molecule type" value="Genomic_DNA"/>
</dbReference>
<gene>
    <name evidence="1" type="ORF">VE01_07632</name>
</gene>
<evidence type="ECO:0000313" key="1">
    <source>
        <dbReference type="EMBL" id="OBT95199.1"/>
    </source>
</evidence>
<dbReference type="AlphaFoldDB" id="A0A1B8GH83"/>
<proteinExistence type="predicted"/>
<name>A0A1B8GH83_9PEZI</name>
<protein>
    <submittedName>
        <fullName evidence="1">Uncharacterized protein</fullName>
    </submittedName>
</protein>
<reference evidence="2" key="2">
    <citation type="journal article" date="2018" name="Nat. Commun.">
        <title>Extreme sensitivity to ultraviolet light in the fungal pathogen causing white-nose syndrome of bats.</title>
        <authorList>
            <person name="Palmer J.M."/>
            <person name="Drees K.P."/>
            <person name="Foster J.T."/>
            <person name="Lindner D.L."/>
        </authorList>
    </citation>
    <scope>NUCLEOTIDE SEQUENCE [LARGE SCALE GENOMIC DNA]</scope>
    <source>
        <strain evidence="2">UAMH 10579</strain>
    </source>
</reference>
<dbReference type="RefSeq" id="XP_018128932.1">
    <property type="nucleotide sequence ID" value="XM_018277065.2"/>
</dbReference>
<organism evidence="1 2">
    <name type="scientific">Pseudogymnoascus verrucosus</name>
    <dbReference type="NCBI Taxonomy" id="342668"/>
    <lineage>
        <taxon>Eukaryota</taxon>
        <taxon>Fungi</taxon>
        <taxon>Dikarya</taxon>
        <taxon>Ascomycota</taxon>
        <taxon>Pezizomycotina</taxon>
        <taxon>Leotiomycetes</taxon>
        <taxon>Thelebolales</taxon>
        <taxon>Thelebolaceae</taxon>
        <taxon>Pseudogymnoascus</taxon>
    </lineage>
</organism>
<reference evidence="1 2" key="1">
    <citation type="submission" date="2016-03" db="EMBL/GenBank/DDBJ databases">
        <title>Comparative genomics of Pseudogymnoascus destructans, the fungus causing white-nose syndrome of bats.</title>
        <authorList>
            <person name="Palmer J.M."/>
            <person name="Drees K.P."/>
            <person name="Foster J.T."/>
            <person name="Lindner D.L."/>
        </authorList>
    </citation>
    <scope>NUCLEOTIDE SEQUENCE [LARGE SCALE GENOMIC DNA]</scope>
    <source>
        <strain evidence="1 2">UAMH 10579</strain>
    </source>
</reference>
<accession>A0A1B8GH83</accession>
<dbReference type="GeneID" id="28841018"/>
<dbReference type="Proteomes" id="UP000091956">
    <property type="component" value="Unassembled WGS sequence"/>
</dbReference>
<evidence type="ECO:0000313" key="2">
    <source>
        <dbReference type="Proteomes" id="UP000091956"/>
    </source>
</evidence>
<dbReference type="OrthoDB" id="5272396at2759"/>
<keyword evidence="2" id="KW-1185">Reference proteome</keyword>
<sequence length="190" mass="21756">MLHLVPCAPTTATPLSPSLLPLAHSLPFVSRQVYAETSTRLWGANTLVLPDYGAAREVLAYFGRAKLGVRRVEMRIGNVWDLLTMQLMRMMEAVDELWRLVQEGALRRLRFVYVDGGACQRTALQMWRGVLGTSSRDRDWGQCERELVWEDKKMKTDRLREVLARHWGLEGGIGGWDDTVTWGDWEPVTR</sequence>